<comment type="function">
    <text evidence="11">Catalyzes the reduction of ribonucleotides to deoxyribonucleotides. May function to provide a pool of deoxyribonucleotide precursors for DNA repair during oxygen limitation and/or for immediate growth after restoration of oxygen.</text>
</comment>
<comment type="catalytic activity">
    <reaction evidence="13">
        <text>a 2'-deoxyribonucleoside 5'-diphosphate + [thioredoxin]-disulfide + H2O = a ribonucleoside 5'-diphosphate + [thioredoxin]-dithiol</text>
        <dbReference type="Rhea" id="RHEA:23252"/>
        <dbReference type="Rhea" id="RHEA-COMP:10698"/>
        <dbReference type="Rhea" id="RHEA-COMP:10700"/>
        <dbReference type="ChEBI" id="CHEBI:15377"/>
        <dbReference type="ChEBI" id="CHEBI:29950"/>
        <dbReference type="ChEBI" id="CHEBI:50058"/>
        <dbReference type="ChEBI" id="CHEBI:57930"/>
        <dbReference type="ChEBI" id="CHEBI:73316"/>
        <dbReference type="EC" id="1.17.4.1"/>
    </reaction>
</comment>
<feature type="domain" description="Ribonucleotide reductase large subunit N-terminal" evidence="14">
    <location>
        <begin position="20"/>
        <end position="94"/>
    </location>
</feature>
<name>A0A6M3IJG0_9ZZZZ</name>
<evidence type="ECO:0000256" key="11">
    <source>
        <dbReference type="ARBA" id="ARBA00025437"/>
    </source>
</evidence>
<dbReference type="GO" id="GO:0005524">
    <property type="term" value="F:ATP binding"/>
    <property type="evidence" value="ECO:0007669"/>
    <property type="project" value="InterPro"/>
</dbReference>
<evidence type="ECO:0000259" key="16">
    <source>
        <dbReference type="Pfam" id="PF12637"/>
    </source>
</evidence>
<dbReference type="EC" id="1.17.4.1" evidence="3"/>
<evidence type="ECO:0000256" key="12">
    <source>
        <dbReference type="ARBA" id="ARBA00033050"/>
    </source>
</evidence>
<proteinExistence type="inferred from homology"/>
<feature type="domain" description="Ribonucleotide reductase large subunit C-terminal" evidence="15">
    <location>
        <begin position="103"/>
        <end position="619"/>
    </location>
</feature>
<dbReference type="AlphaFoldDB" id="A0A6M3IJG0"/>
<keyword evidence="8" id="KW-0560">Oxidoreductase</keyword>
<dbReference type="GO" id="GO:0009263">
    <property type="term" value="P:deoxyribonucleotide biosynthetic process"/>
    <property type="evidence" value="ECO:0007669"/>
    <property type="project" value="InterPro"/>
</dbReference>
<evidence type="ECO:0000256" key="8">
    <source>
        <dbReference type="ARBA" id="ARBA00023002"/>
    </source>
</evidence>
<dbReference type="InterPro" id="IPR024434">
    <property type="entry name" value="TSCPD_dom"/>
</dbReference>
<dbReference type="Gene3D" id="3.20.70.20">
    <property type="match status" value="1"/>
</dbReference>
<dbReference type="InterPro" id="IPR050862">
    <property type="entry name" value="RdRp_reductase_class-2"/>
</dbReference>
<comment type="cofactor">
    <cofactor evidence="1">
        <name>adenosylcob(III)alamin</name>
        <dbReference type="ChEBI" id="CHEBI:18408"/>
    </cofactor>
</comment>
<evidence type="ECO:0000256" key="3">
    <source>
        <dbReference type="ARBA" id="ARBA00012274"/>
    </source>
</evidence>
<accession>A0A6M3IJG0</accession>
<protein>
    <recommendedName>
        <fullName evidence="4">Vitamin B12-dependent ribonucleotide reductase</fullName>
        <ecNumber evidence="3">1.17.4.1</ecNumber>
    </recommendedName>
    <alternativeName>
        <fullName evidence="12">Ribonucleoside-diphosphate reductase NrdJ</fullName>
    </alternativeName>
</protein>
<evidence type="ECO:0000256" key="2">
    <source>
        <dbReference type="ARBA" id="ARBA00007405"/>
    </source>
</evidence>
<evidence type="ECO:0000259" key="14">
    <source>
        <dbReference type="Pfam" id="PF00317"/>
    </source>
</evidence>
<keyword evidence="6" id="KW-0237">DNA synthesis</keyword>
<keyword evidence="9" id="KW-1015">Disulfide bond</keyword>
<dbReference type="InterPro" id="IPR013344">
    <property type="entry name" value="RNR_NrdJ/NrdZ"/>
</dbReference>
<dbReference type="EMBL" id="MT141288">
    <property type="protein sequence ID" value="QJA57709.1"/>
    <property type="molecule type" value="Genomic_DNA"/>
</dbReference>
<dbReference type="InterPro" id="IPR013509">
    <property type="entry name" value="RNR_lsu_N"/>
</dbReference>
<evidence type="ECO:0000256" key="5">
    <source>
        <dbReference type="ARBA" id="ARBA00022628"/>
    </source>
</evidence>
<dbReference type="GO" id="GO:0071897">
    <property type="term" value="P:DNA biosynthetic process"/>
    <property type="evidence" value="ECO:0007669"/>
    <property type="project" value="UniProtKB-KW"/>
</dbReference>
<dbReference type="NCBIfam" id="TIGR02504">
    <property type="entry name" value="NrdJ_Z"/>
    <property type="match status" value="1"/>
</dbReference>
<feature type="domain" description="TSCPD" evidence="16">
    <location>
        <begin position="708"/>
        <end position="764"/>
    </location>
</feature>
<evidence type="ECO:0000256" key="9">
    <source>
        <dbReference type="ARBA" id="ARBA00023157"/>
    </source>
</evidence>
<evidence type="ECO:0000256" key="7">
    <source>
        <dbReference type="ARBA" id="ARBA00022741"/>
    </source>
</evidence>
<sequence length="801" mass="91375">MKIYTYDETLNESLDYFKGNELAAKVFIDKYALRNEKDELLESNPDQMHRRIAKEFARIEKGKFKSPLDEETIYELLKDFKWIIPAGSPMYGIGNKYVYSSISNCFLLDIPLDSYNSILEVDKQLVNISKRRGGVATDLSNLRPQGSTTQNSARSSTGITSWMERYSNSVREVCQGGRRAAGLLSISVHHPDIIDFCTIKNDITKATGVNVSVKLTQEFINALQNDEEYELRFPVDSNTPTISQTIKAKDVWNIIVKSSWNTGDPGLLFWNIIERDTPSDCYKEYKTQGTNTCSELILSPLESCRLMSLNLLSFVDDPFTYKSTINYNHLYEYSSIIQRLMDNIVDLESEKIDLILKKIEKDPEPDYLKESEKRMWTEIKRKNDEGRRTGVGIIGLGDTIAALGLKYGSNRSIEITEEIYRTIKLGCYSSSVQMAKELGTFKGYDWEKEKKCPFLLRIKDDDPKLYKEMKESGRRNIALTATAPTGTLSLLTQTTSGIEPVFELKHIRRRKINPEDENVNVDFVDQNGDKWQNYDVVHPTLQKWMEVTGETDLEKSPWWGSCANDIDYKKRIKLLAAAQKHTCHNISCTFNLPKDATIEDVDSIYRLAIENELKGITVYRDGCRSGVLLKEKPFPDERPKELECDVHHLTVVGEEYLVLVGKVGNRPYEVFSCKNGIIPKNVKVGKIIKKRKDFYKAEFENDYELSPIIGSCSETQECVSRLVSALLRNNVEMHFIVEQLEKVGERRSNLHSYARSLSRALKKYIPENTKMDSECPECGSGLVRIGGCPTCINSCGYSKCL</sequence>
<dbReference type="Pfam" id="PF00317">
    <property type="entry name" value="Ribonuc_red_lgN"/>
    <property type="match status" value="1"/>
</dbReference>
<dbReference type="CDD" id="cd02888">
    <property type="entry name" value="RNR_II_dimer"/>
    <property type="match status" value="1"/>
</dbReference>
<dbReference type="PANTHER" id="PTHR43371">
    <property type="entry name" value="VITAMIN B12-DEPENDENT RIBONUCLEOTIDE REDUCTASE"/>
    <property type="match status" value="1"/>
</dbReference>
<dbReference type="GO" id="GO:0031419">
    <property type="term" value="F:cobalamin binding"/>
    <property type="evidence" value="ECO:0007669"/>
    <property type="project" value="UniProtKB-KW"/>
</dbReference>
<dbReference type="GO" id="GO:0004748">
    <property type="term" value="F:ribonucleoside-diphosphate reductase activity, thioredoxin disulfide as acceptor"/>
    <property type="evidence" value="ECO:0007669"/>
    <property type="project" value="UniProtKB-EC"/>
</dbReference>
<keyword evidence="10" id="KW-0170">Cobalt</keyword>
<evidence type="ECO:0000256" key="4">
    <source>
        <dbReference type="ARBA" id="ARBA00014409"/>
    </source>
</evidence>
<dbReference type="SUPFAM" id="SSF51998">
    <property type="entry name" value="PFL-like glycyl radical enzymes"/>
    <property type="match status" value="1"/>
</dbReference>
<evidence type="ECO:0000256" key="10">
    <source>
        <dbReference type="ARBA" id="ARBA00023285"/>
    </source>
</evidence>
<organism evidence="17">
    <name type="scientific">viral metagenome</name>
    <dbReference type="NCBI Taxonomy" id="1070528"/>
    <lineage>
        <taxon>unclassified sequences</taxon>
        <taxon>metagenomes</taxon>
        <taxon>organismal metagenomes</taxon>
    </lineage>
</organism>
<dbReference type="Pfam" id="PF02867">
    <property type="entry name" value="Ribonuc_red_lgC"/>
    <property type="match status" value="1"/>
</dbReference>
<evidence type="ECO:0000256" key="1">
    <source>
        <dbReference type="ARBA" id="ARBA00001922"/>
    </source>
</evidence>
<reference evidence="17" key="1">
    <citation type="submission" date="2020-03" db="EMBL/GenBank/DDBJ databases">
        <title>The deep terrestrial virosphere.</title>
        <authorList>
            <person name="Holmfeldt K."/>
            <person name="Nilsson E."/>
            <person name="Simone D."/>
            <person name="Lopez-Fernandez M."/>
            <person name="Wu X."/>
            <person name="de Brujin I."/>
            <person name="Lundin D."/>
            <person name="Andersson A."/>
            <person name="Bertilsson S."/>
            <person name="Dopson M."/>
        </authorList>
    </citation>
    <scope>NUCLEOTIDE SEQUENCE</scope>
    <source>
        <strain evidence="17">MM415B01579</strain>
    </source>
</reference>
<dbReference type="Pfam" id="PF12637">
    <property type="entry name" value="TSCPD"/>
    <property type="match status" value="1"/>
</dbReference>
<gene>
    <name evidence="17" type="ORF">MM415B01579_0007</name>
</gene>
<dbReference type="PANTHER" id="PTHR43371:SF1">
    <property type="entry name" value="RIBONUCLEOSIDE-DIPHOSPHATE REDUCTASE"/>
    <property type="match status" value="1"/>
</dbReference>
<evidence type="ECO:0000256" key="13">
    <source>
        <dbReference type="ARBA" id="ARBA00047754"/>
    </source>
</evidence>
<dbReference type="InterPro" id="IPR000788">
    <property type="entry name" value="RNR_lg_C"/>
</dbReference>
<evidence type="ECO:0000259" key="15">
    <source>
        <dbReference type="Pfam" id="PF02867"/>
    </source>
</evidence>
<comment type="similarity">
    <text evidence="2">Belongs to the ribonucleoside diphosphate reductase class-2 family.</text>
</comment>
<keyword evidence="5" id="KW-0846">Cobalamin</keyword>
<keyword evidence="7" id="KW-0547">Nucleotide-binding</keyword>
<evidence type="ECO:0000256" key="6">
    <source>
        <dbReference type="ARBA" id="ARBA00022634"/>
    </source>
</evidence>
<dbReference type="PRINTS" id="PR01183">
    <property type="entry name" value="RIBORDTASEM1"/>
</dbReference>
<evidence type="ECO:0000313" key="17">
    <source>
        <dbReference type="EMBL" id="QJA57709.1"/>
    </source>
</evidence>